<feature type="region of interest" description="Disordered" evidence="1">
    <location>
        <begin position="1"/>
        <end position="37"/>
    </location>
</feature>
<evidence type="ECO:0000256" key="1">
    <source>
        <dbReference type="SAM" id="MobiDB-lite"/>
    </source>
</evidence>
<gene>
    <name evidence="3" type="ORF">CMMCAS07_07160</name>
</gene>
<organism evidence="3 4">
    <name type="scientific">Clavibacter michiganensis subsp. michiganensis</name>
    <dbReference type="NCBI Taxonomy" id="33013"/>
    <lineage>
        <taxon>Bacteria</taxon>
        <taxon>Bacillati</taxon>
        <taxon>Actinomycetota</taxon>
        <taxon>Actinomycetes</taxon>
        <taxon>Micrococcales</taxon>
        <taxon>Microbacteriaceae</taxon>
        <taxon>Clavibacter</taxon>
    </lineage>
</organism>
<feature type="compositionally biased region" description="Basic and acidic residues" evidence="1">
    <location>
        <begin position="8"/>
        <end position="19"/>
    </location>
</feature>
<dbReference type="InterPro" id="IPR036259">
    <property type="entry name" value="MFS_trans_sf"/>
</dbReference>
<evidence type="ECO:0000256" key="2">
    <source>
        <dbReference type="SAM" id="Phobius"/>
    </source>
</evidence>
<dbReference type="AlphaFoldDB" id="A0A251XNF0"/>
<feature type="transmembrane region" description="Helical" evidence="2">
    <location>
        <begin position="80"/>
        <end position="101"/>
    </location>
</feature>
<evidence type="ECO:0000313" key="3">
    <source>
        <dbReference type="EMBL" id="OUE04709.1"/>
    </source>
</evidence>
<keyword evidence="2" id="KW-0472">Membrane</keyword>
<sequence>MTTPPTADTRRDATSRDETLPAAARAASDRAVAPEDERLPHGAPLVIGLLVVAAFVVILNETIMSVALPSLMADLDITTATAQWLTTGFMLTMAVVIPRPASSCSASPRARCSAPP</sequence>
<dbReference type="SUPFAM" id="SSF103473">
    <property type="entry name" value="MFS general substrate transporter"/>
    <property type="match status" value="1"/>
</dbReference>
<dbReference type="Proteomes" id="UP000195062">
    <property type="component" value="Unassembled WGS sequence"/>
</dbReference>
<protein>
    <submittedName>
        <fullName evidence="3">Uncharacterized protein</fullName>
    </submittedName>
</protein>
<name>A0A251XNF0_CLAMM</name>
<accession>A0A251XNF0</accession>
<keyword evidence="2" id="KW-0812">Transmembrane</keyword>
<keyword evidence="4" id="KW-1185">Reference proteome</keyword>
<evidence type="ECO:0000313" key="4">
    <source>
        <dbReference type="Proteomes" id="UP000195062"/>
    </source>
</evidence>
<proteinExistence type="predicted"/>
<keyword evidence="2" id="KW-1133">Transmembrane helix</keyword>
<comment type="caution">
    <text evidence="3">The sequence shown here is derived from an EMBL/GenBank/DDBJ whole genome shotgun (WGS) entry which is preliminary data.</text>
</comment>
<feature type="transmembrane region" description="Helical" evidence="2">
    <location>
        <begin position="45"/>
        <end position="68"/>
    </location>
</feature>
<dbReference type="EMBL" id="MDHH01000001">
    <property type="protein sequence ID" value="OUE04709.1"/>
    <property type="molecule type" value="Genomic_DNA"/>
</dbReference>
<dbReference type="Gene3D" id="1.20.1720.10">
    <property type="entry name" value="Multidrug resistance protein D"/>
    <property type="match status" value="1"/>
</dbReference>
<feature type="compositionally biased region" description="Low complexity" evidence="1">
    <location>
        <begin position="22"/>
        <end position="31"/>
    </location>
</feature>
<reference evidence="3 4" key="1">
    <citation type="submission" date="2016-08" db="EMBL/GenBank/DDBJ databases">
        <title>Genome sequence of Clavibacter michiganensis subsp. michiganensis strain CASJ007.</title>
        <authorList>
            <person name="Thapa S.P."/>
            <person name="Coaker G."/>
        </authorList>
    </citation>
    <scope>NUCLEOTIDE SEQUENCE [LARGE SCALE GENOMIC DNA]</scope>
    <source>
        <strain evidence="3">CASJ007</strain>
    </source>
</reference>